<comment type="caution">
    <text evidence="5">The sequence shown here is derived from an EMBL/GenBank/DDBJ whole genome shotgun (WGS) entry which is preliminary data.</text>
</comment>
<dbReference type="InterPro" id="IPR011249">
    <property type="entry name" value="Metalloenz_LuxS/M16"/>
</dbReference>
<dbReference type="Pfam" id="PF00675">
    <property type="entry name" value="Peptidase_M16"/>
    <property type="match status" value="2"/>
</dbReference>
<evidence type="ECO:0000313" key="6">
    <source>
        <dbReference type="Proteomes" id="UP000446768"/>
    </source>
</evidence>
<dbReference type="Proteomes" id="UP000446768">
    <property type="component" value="Unassembled WGS sequence"/>
</dbReference>
<dbReference type="AlphaFoldDB" id="A0A7X2LWW0"/>
<dbReference type="InterPro" id="IPR050361">
    <property type="entry name" value="MPP/UQCRC_Complex"/>
</dbReference>
<evidence type="ECO:0000259" key="4">
    <source>
        <dbReference type="Pfam" id="PF05193"/>
    </source>
</evidence>
<evidence type="ECO:0000313" key="5">
    <source>
        <dbReference type="EMBL" id="MRV75314.1"/>
    </source>
</evidence>
<dbReference type="Pfam" id="PF05193">
    <property type="entry name" value="Peptidase_M16_C"/>
    <property type="match status" value="2"/>
</dbReference>
<name>A0A7X2LWW0_9BURK</name>
<dbReference type="InterPro" id="IPR011765">
    <property type="entry name" value="Pept_M16_N"/>
</dbReference>
<evidence type="ECO:0000259" key="3">
    <source>
        <dbReference type="Pfam" id="PF00675"/>
    </source>
</evidence>
<protein>
    <submittedName>
        <fullName evidence="5">Insulinase family protein</fullName>
    </submittedName>
</protein>
<keyword evidence="2" id="KW-0732">Signal</keyword>
<dbReference type="GO" id="GO:0046872">
    <property type="term" value="F:metal ion binding"/>
    <property type="evidence" value="ECO:0007669"/>
    <property type="project" value="InterPro"/>
</dbReference>
<gene>
    <name evidence="5" type="ORF">GJ700_26715</name>
</gene>
<dbReference type="InterPro" id="IPR007863">
    <property type="entry name" value="Peptidase_M16_C"/>
</dbReference>
<dbReference type="Gene3D" id="3.30.830.10">
    <property type="entry name" value="Metalloenzyme, LuxS/M16 peptidase-like"/>
    <property type="match status" value="4"/>
</dbReference>
<feature type="domain" description="Peptidase M16 C-terminal" evidence="4">
    <location>
        <begin position="676"/>
        <end position="853"/>
    </location>
</feature>
<comment type="similarity">
    <text evidence="1">Belongs to the peptidase M16 family.</text>
</comment>
<feature type="domain" description="Peptidase M16 C-terminal" evidence="4">
    <location>
        <begin position="218"/>
        <end position="394"/>
    </location>
</feature>
<feature type="signal peptide" evidence="2">
    <location>
        <begin position="1"/>
        <end position="22"/>
    </location>
</feature>
<dbReference type="PANTHER" id="PTHR11851">
    <property type="entry name" value="METALLOPROTEASE"/>
    <property type="match status" value="1"/>
</dbReference>
<dbReference type="EMBL" id="WKJJ01000019">
    <property type="protein sequence ID" value="MRV75314.1"/>
    <property type="molecule type" value="Genomic_DNA"/>
</dbReference>
<proteinExistence type="inferred from homology"/>
<dbReference type="RefSeq" id="WP_154379730.1">
    <property type="nucleotide sequence ID" value="NZ_WKJJ01000019.1"/>
</dbReference>
<evidence type="ECO:0000256" key="2">
    <source>
        <dbReference type="SAM" id="SignalP"/>
    </source>
</evidence>
<feature type="domain" description="Peptidase M16 N-terminal" evidence="3">
    <location>
        <begin position="553"/>
        <end position="654"/>
    </location>
</feature>
<feature type="domain" description="Peptidase M16 N-terminal" evidence="3">
    <location>
        <begin position="65"/>
        <end position="210"/>
    </location>
</feature>
<sequence>MRLQPLALTLAISLAYGAPALASDAAPQPAAPATATANTGAAARATKLSTVEGITEYKLPNGMRILLAPDDSKPTTTVNITYLVGSRHENYGETGMAHLLEHMVFKETTNQGPIFQELGKRGMRFNGTTFMDRTNYFETFAASEENLAWALSMEADRMVNSVIAKTELDKEFSVVRNEMEMGENDPRRVLWKQLTAVTYDWHNYGKNTIGARSDVENVKIDNLHAFYRKYYQPDNAVLVVTGKFDPVKTLALIEKHFGAIAKPSRVLEPTYTQDAPRDGARELTIKRIGDTHLVAALYPTAAGAHADSAAIAALGEILGNTPNGRLHKSMVQAKKAVGTDSWTLDLAEPGYILFWAELSKSQSMGEARKLLLEQVEGFAKKPVTEAELARAKASMLAEIDKTINDAQGLAVQLSESICKGDWRLFFLRRDRVEALTVADVQAAAVNYFKETNRTFGQYVPIKEVDRTVIPATPDVAKLVADYKGRAAVAEGEVFDVSPANIDKRTVRSTLPNGMKLALVPKKTRANAVNGNIVLEFGDEKTLFGNQVNADLAADMLMRGAGKLSRSDISTQLDQLKAKVHINQSGQAVYIHFDTVRKNLPQLLALLKDVLRAPTFPQAEFEQLRSENLTALEANRNEPQFIGSRVLEAAFNQFKKGDIRYKATIDEAVDAYKQAKLADVRKFYDIMYGANNGSVALVGDFDAAEMQEQIKAVFGNWNSKAKYARLADPSPAAKAGVEQLETADKANAFYAAALPVAMQDNAPDYAAMLVVNRVLGGGAQSRLNARLRQKDGLSYGVGSQFNASAFEPNGKVVLFAIYAPQNLDKLKLGFKEELARILADGITAQELDDAKKGLMQQRETNRAQDNAMAGTQTYNLRANRTMAYYGNVDAAIQALTLDQVNGALRKYIDPSKLYHVYAGDFANAAKKAAAAGAPATGK</sequence>
<dbReference type="SUPFAM" id="SSF63411">
    <property type="entry name" value="LuxS/MPP-like metallohydrolase"/>
    <property type="match status" value="4"/>
</dbReference>
<evidence type="ECO:0000256" key="1">
    <source>
        <dbReference type="ARBA" id="ARBA00007261"/>
    </source>
</evidence>
<reference evidence="5 6" key="1">
    <citation type="submission" date="2019-11" db="EMBL/GenBank/DDBJ databases">
        <title>Novel species isolated from a subtropical stream in China.</title>
        <authorList>
            <person name="Lu H."/>
        </authorList>
    </citation>
    <scope>NUCLEOTIDE SEQUENCE [LARGE SCALE GENOMIC DNA]</scope>
    <source>
        <strain evidence="5 6">FT92W</strain>
    </source>
</reference>
<keyword evidence="6" id="KW-1185">Reference proteome</keyword>
<organism evidence="5 6">
    <name type="scientific">Pseudoduganella rivuli</name>
    <dbReference type="NCBI Taxonomy" id="2666085"/>
    <lineage>
        <taxon>Bacteria</taxon>
        <taxon>Pseudomonadati</taxon>
        <taxon>Pseudomonadota</taxon>
        <taxon>Betaproteobacteria</taxon>
        <taxon>Burkholderiales</taxon>
        <taxon>Oxalobacteraceae</taxon>
        <taxon>Telluria group</taxon>
        <taxon>Pseudoduganella</taxon>
    </lineage>
</organism>
<accession>A0A7X2LWW0</accession>
<feature type="chain" id="PRO_5031118720" evidence="2">
    <location>
        <begin position="23"/>
        <end position="937"/>
    </location>
</feature>
<dbReference type="PANTHER" id="PTHR11851:SF49">
    <property type="entry name" value="MITOCHONDRIAL-PROCESSING PEPTIDASE SUBUNIT ALPHA"/>
    <property type="match status" value="1"/>
</dbReference>